<comment type="similarity">
    <text evidence="2 12">Belongs to the RNA methyltransferase RsmE family.</text>
</comment>
<dbReference type="Proteomes" id="UP000295008">
    <property type="component" value="Unassembled WGS sequence"/>
</dbReference>
<keyword evidence="7 12" id="KW-0489">Methyltransferase</keyword>
<name>A0A4R1REI7_HYDET</name>
<evidence type="ECO:0000256" key="10">
    <source>
        <dbReference type="ARBA" id="ARBA00025699"/>
    </source>
</evidence>
<dbReference type="GO" id="GO:0070475">
    <property type="term" value="P:rRNA base methylation"/>
    <property type="evidence" value="ECO:0007669"/>
    <property type="project" value="TreeGrafter"/>
</dbReference>
<reference evidence="15 16" key="1">
    <citation type="submission" date="2019-03" db="EMBL/GenBank/DDBJ databases">
        <title>Genomic Encyclopedia of Type Strains, Phase IV (KMG-IV): sequencing the most valuable type-strain genomes for metagenomic binning, comparative biology and taxonomic classification.</title>
        <authorList>
            <person name="Goeker M."/>
        </authorList>
    </citation>
    <scope>NUCLEOTIDE SEQUENCE [LARGE SCALE GENOMIC DNA]</scope>
    <source>
        <strain evidence="15 16">LX-B</strain>
    </source>
</reference>
<dbReference type="InterPro" id="IPR046886">
    <property type="entry name" value="RsmE_MTase_dom"/>
</dbReference>
<dbReference type="SUPFAM" id="SSF88697">
    <property type="entry name" value="PUA domain-like"/>
    <property type="match status" value="1"/>
</dbReference>
<dbReference type="PIRSF" id="PIRSF015601">
    <property type="entry name" value="MTase_slr0722"/>
    <property type="match status" value="1"/>
</dbReference>
<dbReference type="NCBIfam" id="NF008692">
    <property type="entry name" value="PRK11713.1-5"/>
    <property type="match status" value="1"/>
</dbReference>
<organism evidence="15 16">
    <name type="scientific">Hydrogenispora ethanolica</name>
    <dbReference type="NCBI Taxonomy" id="1082276"/>
    <lineage>
        <taxon>Bacteria</taxon>
        <taxon>Bacillati</taxon>
        <taxon>Bacillota</taxon>
        <taxon>Hydrogenispora</taxon>
    </lineage>
</organism>
<evidence type="ECO:0000256" key="3">
    <source>
        <dbReference type="ARBA" id="ARBA00012328"/>
    </source>
</evidence>
<dbReference type="OrthoDB" id="9815641at2"/>
<sequence>MTRFFIPADQITGEQVVLKGADAHHLSKVLRSKVGDELTVLNGKGEEYRAVLTALQPETVRAELIETVGRQAEAAVRIHLVQGMPKGEKLEWILQKNTELGVAGFQPVMTERSTVRLDPPARAKKLERWSKIIREAAEQSGRQLLPELEPIREWRELLRRPFRPGLVLIPWEGERTRSLRQALTEHQGVPDVLTVLIGPEGGFSLAEVEQAQDLGAVPVTLGPRILRTETAGLAVAAAILYHYGEMGG</sequence>
<evidence type="ECO:0000256" key="2">
    <source>
        <dbReference type="ARBA" id="ARBA00005528"/>
    </source>
</evidence>
<dbReference type="GO" id="GO:0005737">
    <property type="term" value="C:cytoplasm"/>
    <property type="evidence" value="ECO:0007669"/>
    <property type="project" value="UniProtKB-SubCell"/>
</dbReference>
<keyword evidence="16" id="KW-1185">Reference proteome</keyword>
<evidence type="ECO:0000313" key="16">
    <source>
        <dbReference type="Proteomes" id="UP000295008"/>
    </source>
</evidence>
<dbReference type="PANTHER" id="PTHR30027:SF3">
    <property type="entry name" value="16S RRNA (URACIL(1498)-N(3))-METHYLTRANSFERASE"/>
    <property type="match status" value="1"/>
</dbReference>
<dbReference type="SUPFAM" id="SSF75217">
    <property type="entry name" value="alpha/beta knot"/>
    <property type="match status" value="1"/>
</dbReference>
<dbReference type="AlphaFoldDB" id="A0A4R1REI7"/>
<dbReference type="InterPro" id="IPR029026">
    <property type="entry name" value="tRNA_m1G_MTases_N"/>
</dbReference>
<dbReference type="Pfam" id="PF20260">
    <property type="entry name" value="PUA_4"/>
    <property type="match status" value="1"/>
</dbReference>
<keyword evidence="9 12" id="KW-0949">S-adenosyl-L-methionine</keyword>
<evidence type="ECO:0000256" key="6">
    <source>
        <dbReference type="ARBA" id="ARBA00022552"/>
    </source>
</evidence>
<comment type="subcellular location">
    <subcellularLocation>
        <location evidence="1 12">Cytoplasm</location>
    </subcellularLocation>
</comment>
<evidence type="ECO:0000259" key="14">
    <source>
        <dbReference type="Pfam" id="PF20260"/>
    </source>
</evidence>
<evidence type="ECO:0000256" key="4">
    <source>
        <dbReference type="ARBA" id="ARBA00013673"/>
    </source>
</evidence>
<evidence type="ECO:0000256" key="1">
    <source>
        <dbReference type="ARBA" id="ARBA00004496"/>
    </source>
</evidence>
<comment type="function">
    <text evidence="10 12">Specifically methylates the N3 position of the uracil ring of uridine 1498 (m3U1498) in 16S rRNA. Acts on the fully assembled 30S ribosomal subunit.</text>
</comment>
<dbReference type="InterPro" id="IPR006700">
    <property type="entry name" value="RsmE"/>
</dbReference>
<dbReference type="GO" id="GO:0070042">
    <property type="term" value="F:rRNA (uridine-N3-)-methyltransferase activity"/>
    <property type="evidence" value="ECO:0007669"/>
    <property type="project" value="TreeGrafter"/>
</dbReference>
<evidence type="ECO:0000256" key="8">
    <source>
        <dbReference type="ARBA" id="ARBA00022679"/>
    </source>
</evidence>
<dbReference type="Gene3D" id="3.40.1280.10">
    <property type="match status" value="1"/>
</dbReference>
<evidence type="ECO:0000256" key="12">
    <source>
        <dbReference type="PIRNR" id="PIRNR015601"/>
    </source>
</evidence>
<evidence type="ECO:0000256" key="7">
    <source>
        <dbReference type="ARBA" id="ARBA00022603"/>
    </source>
</evidence>
<keyword evidence="8 12" id="KW-0808">Transferase</keyword>
<dbReference type="InterPro" id="IPR029028">
    <property type="entry name" value="Alpha/beta_knot_MTases"/>
</dbReference>
<gene>
    <name evidence="15" type="ORF">EDC14_101992</name>
</gene>
<protein>
    <recommendedName>
        <fullName evidence="4 12">Ribosomal RNA small subunit methyltransferase E</fullName>
        <ecNumber evidence="3 12">2.1.1.193</ecNumber>
    </recommendedName>
</protein>
<dbReference type="InterPro" id="IPR046887">
    <property type="entry name" value="RsmE_PUA-like"/>
</dbReference>
<comment type="catalytic activity">
    <reaction evidence="11 12">
        <text>uridine(1498) in 16S rRNA + S-adenosyl-L-methionine = N(3)-methyluridine(1498) in 16S rRNA + S-adenosyl-L-homocysteine + H(+)</text>
        <dbReference type="Rhea" id="RHEA:42920"/>
        <dbReference type="Rhea" id="RHEA-COMP:10283"/>
        <dbReference type="Rhea" id="RHEA-COMP:10284"/>
        <dbReference type="ChEBI" id="CHEBI:15378"/>
        <dbReference type="ChEBI" id="CHEBI:57856"/>
        <dbReference type="ChEBI" id="CHEBI:59789"/>
        <dbReference type="ChEBI" id="CHEBI:65315"/>
        <dbReference type="ChEBI" id="CHEBI:74502"/>
        <dbReference type="EC" id="2.1.1.193"/>
    </reaction>
</comment>
<evidence type="ECO:0000313" key="15">
    <source>
        <dbReference type="EMBL" id="TCL64286.1"/>
    </source>
</evidence>
<dbReference type="RefSeq" id="WP_132015233.1">
    <property type="nucleotide sequence ID" value="NZ_SLUN01000019.1"/>
</dbReference>
<comment type="caution">
    <text evidence="15">The sequence shown here is derived from an EMBL/GenBank/DDBJ whole genome shotgun (WGS) entry which is preliminary data.</text>
</comment>
<keyword evidence="5 12" id="KW-0963">Cytoplasm</keyword>
<dbReference type="EC" id="2.1.1.193" evidence="3 12"/>
<dbReference type="InterPro" id="IPR015947">
    <property type="entry name" value="PUA-like_sf"/>
</dbReference>
<proteinExistence type="inferred from homology"/>
<evidence type="ECO:0000256" key="11">
    <source>
        <dbReference type="ARBA" id="ARBA00047944"/>
    </source>
</evidence>
<accession>A0A4R1REI7</accession>
<dbReference type="PANTHER" id="PTHR30027">
    <property type="entry name" value="RIBOSOMAL RNA SMALL SUBUNIT METHYLTRANSFERASE E"/>
    <property type="match status" value="1"/>
</dbReference>
<evidence type="ECO:0000259" key="13">
    <source>
        <dbReference type="Pfam" id="PF04452"/>
    </source>
</evidence>
<dbReference type="NCBIfam" id="TIGR00046">
    <property type="entry name" value="RsmE family RNA methyltransferase"/>
    <property type="match status" value="1"/>
</dbReference>
<feature type="domain" description="Ribosomal RNA small subunit methyltransferase E PUA-like" evidence="14">
    <location>
        <begin position="18"/>
        <end position="64"/>
    </location>
</feature>
<dbReference type="Pfam" id="PF04452">
    <property type="entry name" value="Methyltrans_RNA"/>
    <property type="match status" value="1"/>
</dbReference>
<evidence type="ECO:0000256" key="5">
    <source>
        <dbReference type="ARBA" id="ARBA00022490"/>
    </source>
</evidence>
<feature type="domain" description="Ribosomal RNA small subunit methyltransferase E methyltransferase" evidence="13">
    <location>
        <begin position="73"/>
        <end position="239"/>
    </location>
</feature>
<dbReference type="EMBL" id="SLUN01000019">
    <property type="protein sequence ID" value="TCL64286.1"/>
    <property type="molecule type" value="Genomic_DNA"/>
</dbReference>
<keyword evidence="6 12" id="KW-0698">rRNA processing</keyword>
<evidence type="ECO:0000256" key="9">
    <source>
        <dbReference type="ARBA" id="ARBA00022691"/>
    </source>
</evidence>
<dbReference type="CDD" id="cd18084">
    <property type="entry name" value="RsmE-like"/>
    <property type="match status" value="1"/>
</dbReference>